<keyword evidence="3" id="KW-1185">Reference proteome</keyword>
<dbReference type="EMBL" id="VJMJ01000012">
    <property type="protein sequence ID" value="KAF0744006.1"/>
    <property type="molecule type" value="Genomic_DNA"/>
</dbReference>
<dbReference type="PANTHER" id="PTHR11842:SF10">
    <property type="entry name" value="MITOTIC SPINDLE ASSEMBLY CHECKPOINT PROTEIN MAD2B"/>
    <property type="match status" value="1"/>
</dbReference>
<proteinExistence type="predicted"/>
<dbReference type="PROSITE" id="PS50815">
    <property type="entry name" value="HORMA"/>
    <property type="match status" value="1"/>
</dbReference>
<dbReference type="VEuPathDB" id="FungiDB:AeMF1_018901"/>
<dbReference type="InterPro" id="IPR036570">
    <property type="entry name" value="HORMA_dom_sf"/>
</dbReference>
<dbReference type="GO" id="GO:0016035">
    <property type="term" value="C:zeta DNA polymerase complex"/>
    <property type="evidence" value="ECO:0007669"/>
    <property type="project" value="TreeGrafter"/>
</dbReference>
<comment type="caution">
    <text evidence="2">The sequence shown here is derived from an EMBL/GenBank/DDBJ whole genome shotgun (WGS) entry which is preliminary data.</text>
</comment>
<dbReference type="SUPFAM" id="SSF56019">
    <property type="entry name" value="The spindle assembly checkpoint protein mad2"/>
    <property type="match status" value="1"/>
</dbReference>
<dbReference type="Proteomes" id="UP000481153">
    <property type="component" value="Unassembled WGS sequence"/>
</dbReference>
<dbReference type="PANTHER" id="PTHR11842">
    <property type="entry name" value="MITOTIC SPINDLE ASSEMBLY CHECKPOINT PROTEIN MAD2"/>
    <property type="match status" value="1"/>
</dbReference>
<name>A0A6G0XU84_9STRA</name>
<sequence length="212" mass="24026">MAEDILATALLDFLEVATHEFLYHWRIYPQGLFDKWKKYDVPVHICRHPKLVEYIRSMLQSCRPWIVQGRVDKLSIAVRSTTTGALLDTCVFELRLTTFSGKEMPKLQVEEAFRRSLVQLSAAALSRDGRSMDDERTFRLFLHTLEDSDMHETLVSDDSIENSWILAPREELSVSQAGVVPVASISETALPIQLNMYLVSPHVVSASSTSLS</sequence>
<feature type="domain" description="HORMA" evidence="1">
    <location>
        <begin position="4"/>
        <end position="196"/>
    </location>
</feature>
<reference evidence="2 3" key="1">
    <citation type="submission" date="2019-07" db="EMBL/GenBank/DDBJ databases">
        <title>Genomics analysis of Aphanomyces spp. identifies a new class of oomycete effector associated with host adaptation.</title>
        <authorList>
            <person name="Gaulin E."/>
        </authorList>
    </citation>
    <scope>NUCLEOTIDE SEQUENCE [LARGE SCALE GENOMIC DNA]</scope>
    <source>
        <strain evidence="2 3">ATCC 201684</strain>
    </source>
</reference>
<evidence type="ECO:0000259" key="1">
    <source>
        <dbReference type="PROSITE" id="PS50815"/>
    </source>
</evidence>
<protein>
    <recommendedName>
        <fullName evidence="1">HORMA domain-containing protein</fullName>
    </recommendedName>
</protein>
<evidence type="ECO:0000313" key="2">
    <source>
        <dbReference type="EMBL" id="KAF0744006.1"/>
    </source>
</evidence>
<organism evidence="2 3">
    <name type="scientific">Aphanomyces euteiches</name>
    <dbReference type="NCBI Taxonomy" id="100861"/>
    <lineage>
        <taxon>Eukaryota</taxon>
        <taxon>Sar</taxon>
        <taxon>Stramenopiles</taxon>
        <taxon>Oomycota</taxon>
        <taxon>Saprolegniomycetes</taxon>
        <taxon>Saprolegniales</taxon>
        <taxon>Verrucalvaceae</taxon>
        <taxon>Aphanomyces</taxon>
    </lineage>
</organism>
<dbReference type="InterPro" id="IPR045091">
    <property type="entry name" value="Mad2-like"/>
</dbReference>
<dbReference type="InterPro" id="IPR003511">
    <property type="entry name" value="HORMA_dom"/>
</dbReference>
<dbReference type="Gene3D" id="3.30.900.10">
    <property type="entry name" value="HORMA domain"/>
    <property type="match status" value="1"/>
</dbReference>
<dbReference type="AlphaFoldDB" id="A0A6G0XU84"/>
<accession>A0A6G0XU84</accession>
<evidence type="ECO:0000313" key="3">
    <source>
        <dbReference type="Proteomes" id="UP000481153"/>
    </source>
</evidence>
<gene>
    <name evidence="2" type="ORF">Ae201684_001643</name>
</gene>